<proteinExistence type="predicted"/>
<feature type="region of interest" description="Disordered" evidence="1">
    <location>
        <begin position="163"/>
        <end position="284"/>
    </location>
</feature>
<evidence type="ECO:0000313" key="2">
    <source>
        <dbReference type="EMBL" id="KAK7041920.1"/>
    </source>
</evidence>
<dbReference type="EMBL" id="JAYKXP010000031">
    <property type="protein sequence ID" value="KAK7041920.1"/>
    <property type="molecule type" value="Genomic_DNA"/>
</dbReference>
<comment type="caution">
    <text evidence="2">The sequence shown here is derived from an EMBL/GenBank/DDBJ whole genome shotgun (WGS) entry which is preliminary data.</text>
</comment>
<organism evidence="2 3">
    <name type="scientific">Paramarasmius palmivorus</name>
    <dbReference type="NCBI Taxonomy" id="297713"/>
    <lineage>
        <taxon>Eukaryota</taxon>
        <taxon>Fungi</taxon>
        <taxon>Dikarya</taxon>
        <taxon>Basidiomycota</taxon>
        <taxon>Agaricomycotina</taxon>
        <taxon>Agaricomycetes</taxon>
        <taxon>Agaricomycetidae</taxon>
        <taxon>Agaricales</taxon>
        <taxon>Marasmiineae</taxon>
        <taxon>Marasmiaceae</taxon>
        <taxon>Paramarasmius</taxon>
    </lineage>
</organism>
<gene>
    <name evidence="2" type="ORF">VNI00_008901</name>
</gene>
<dbReference type="AlphaFoldDB" id="A0AAW0CSZ3"/>
<evidence type="ECO:0000256" key="1">
    <source>
        <dbReference type="SAM" id="MobiDB-lite"/>
    </source>
</evidence>
<accession>A0AAW0CSZ3</accession>
<reference evidence="2 3" key="1">
    <citation type="submission" date="2024-01" db="EMBL/GenBank/DDBJ databases">
        <title>A draft genome for a cacao thread blight-causing isolate of Paramarasmius palmivorus.</title>
        <authorList>
            <person name="Baruah I.K."/>
            <person name="Bukari Y."/>
            <person name="Amoako-Attah I."/>
            <person name="Meinhardt L.W."/>
            <person name="Bailey B.A."/>
            <person name="Cohen S.P."/>
        </authorList>
    </citation>
    <scope>NUCLEOTIDE SEQUENCE [LARGE SCALE GENOMIC DNA]</scope>
    <source>
        <strain evidence="2 3">GH-12</strain>
    </source>
</reference>
<feature type="compositionally biased region" description="Low complexity" evidence="1">
    <location>
        <begin position="191"/>
        <end position="213"/>
    </location>
</feature>
<keyword evidence="3" id="KW-1185">Reference proteome</keyword>
<sequence>MLDSSSLTIRQVKPNYIDLQIRPRNGEKLYELATTSPQRPSITIAIEEDQLKKPLTLRIAVTPSSEGSLSAAQAQNHSQSSNTQPKNEENNSSYLPPNYNLVVTESQDFSINSQDIDDFLEAERLQLRRKKVNEAAEAINDLVGDAVCSPGKSPRSVVKARRTVSLENGSSTMLLSPSTRHTQHHRSSTKASAQQGAQTCQSQQSEEAEPASSTDSYANGTYDSDEFGTVSASQSEEKELIPTKRRKRRPYSPTLKSMLPPGSRQPRHMSESEYRKSTMYNKTT</sequence>
<evidence type="ECO:0000313" key="3">
    <source>
        <dbReference type="Proteomes" id="UP001383192"/>
    </source>
</evidence>
<feature type="compositionally biased region" description="Polar residues" evidence="1">
    <location>
        <begin position="82"/>
        <end position="98"/>
    </location>
</feature>
<feature type="compositionally biased region" description="Polar residues" evidence="1">
    <location>
        <begin position="165"/>
        <end position="180"/>
    </location>
</feature>
<name>A0AAW0CSZ3_9AGAR</name>
<feature type="region of interest" description="Disordered" evidence="1">
    <location>
        <begin position="64"/>
        <end position="98"/>
    </location>
</feature>
<dbReference type="Proteomes" id="UP001383192">
    <property type="component" value="Unassembled WGS sequence"/>
</dbReference>
<feature type="compositionally biased region" description="Low complexity" evidence="1">
    <location>
        <begin position="68"/>
        <end position="81"/>
    </location>
</feature>
<protein>
    <submittedName>
        <fullName evidence="2">Uncharacterized protein</fullName>
    </submittedName>
</protein>